<dbReference type="InterPro" id="IPR032423">
    <property type="entry name" value="AAA_assoc_2"/>
</dbReference>
<dbReference type="PANTHER" id="PTHR13779:SF7">
    <property type="entry name" value="ATPASE WRNIP1"/>
    <property type="match status" value="1"/>
</dbReference>
<dbReference type="GO" id="GO:0003677">
    <property type="term" value="F:DNA binding"/>
    <property type="evidence" value="ECO:0007669"/>
    <property type="project" value="InterPro"/>
</dbReference>
<comment type="function">
    <text evidence="1">DNA-dependent ATPase that plays important roles in cellular responses to stalled DNA replication processes.</text>
</comment>
<name>A0A518JXP1_9BACT</name>
<dbReference type="GO" id="GO:0017116">
    <property type="term" value="F:single-stranded DNA helicase activity"/>
    <property type="evidence" value="ECO:0007669"/>
    <property type="project" value="TreeGrafter"/>
</dbReference>
<keyword evidence="5" id="KW-0547">Nucleotide-binding</keyword>
<evidence type="ECO:0000256" key="5">
    <source>
        <dbReference type="ARBA" id="ARBA00022741"/>
    </source>
</evidence>
<dbReference type="GO" id="GO:0005524">
    <property type="term" value="F:ATP binding"/>
    <property type="evidence" value="ECO:0007669"/>
    <property type="project" value="UniProtKB-KW"/>
</dbReference>
<keyword evidence="4" id="KW-0235">DNA replication</keyword>
<comment type="similarity">
    <text evidence="2">Belongs to the AAA ATPase family. RarA/MGS1/WRNIP1 subfamily.</text>
</comment>
<feature type="domain" description="AAA+ ATPase" evidence="7">
    <location>
        <begin position="67"/>
        <end position="184"/>
    </location>
</feature>
<dbReference type="InterPro" id="IPR021886">
    <property type="entry name" value="MgsA_C"/>
</dbReference>
<evidence type="ECO:0000313" key="9">
    <source>
        <dbReference type="Proteomes" id="UP000315082"/>
    </source>
</evidence>
<dbReference type="PANTHER" id="PTHR13779">
    <property type="entry name" value="WERNER HELICASE-INTERACTING PROTEIN 1 FAMILY MEMBER"/>
    <property type="match status" value="1"/>
</dbReference>
<dbReference type="KEGG" id="rcf:Poly24_40330"/>
<evidence type="ECO:0000256" key="3">
    <source>
        <dbReference type="ARBA" id="ARBA00020776"/>
    </source>
</evidence>
<dbReference type="Pfam" id="PF12002">
    <property type="entry name" value="MgsA_C"/>
    <property type="match status" value="1"/>
</dbReference>
<dbReference type="EMBL" id="CP036348">
    <property type="protein sequence ID" value="QDV70312.1"/>
    <property type="molecule type" value="Genomic_DNA"/>
</dbReference>
<gene>
    <name evidence="8" type="primary">rarA</name>
    <name evidence="8" type="ORF">Poly24_40330</name>
</gene>
<dbReference type="Pfam" id="PF16193">
    <property type="entry name" value="AAA_assoc_2"/>
    <property type="match status" value="1"/>
</dbReference>
<dbReference type="GO" id="GO:0016887">
    <property type="term" value="F:ATP hydrolysis activity"/>
    <property type="evidence" value="ECO:0007669"/>
    <property type="project" value="InterPro"/>
</dbReference>
<dbReference type="SUPFAM" id="SSF48019">
    <property type="entry name" value="post-AAA+ oligomerization domain-like"/>
    <property type="match status" value="1"/>
</dbReference>
<evidence type="ECO:0000256" key="4">
    <source>
        <dbReference type="ARBA" id="ARBA00022705"/>
    </source>
</evidence>
<dbReference type="FunFam" id="1.20.272.10:FF:000001">
    <property type="entry name" value="Putative AAA family ATPase"/>
    <property type="match status" value="1"/>
</dbReference>
<dbReference type="CDD" id="cd00009">
    <property type="entry name" value="AAA"/>
    <property type="match status" value="1"/>
</dbReference>
<dbReference type="InterPro" id="IPR027417">
    <property type="entry name" value="P-loop_NTPase"/>
</dbReference>
<evidence type="ECO:0000256" key="6">
    <source>
        <dbReference type="ARBA" id="ARBA00022840"/>
    </source>
</evidence>
<evidence type="ECO:0000256" key="1">
    <source>
        <dbReference type="ARBA" id="ARBA00002393"/>
    </source>
</evidence>
<evidence type="ECO:0000313" key="8">
    <source>
        <dbReference type="EMBL" id="QDV70312.1"/>
    </source>
</evidence>
<protein>
    <recommendedName>
        <fullName evidence="3">Replication-associated recombination protein A</fullName>
    </recommendedName>
</protein>
<dbReference type="GO" id="GO:0006261">
    <property type="term" value="P:DNA-templated DNA replication"/>
    <property type="evidence" value="ECO:0007669"/>
    <property type="project" value="TreeGrafter"/>
</dbReference>
<keyword evidence="6" id="KW-0067">ATP-binding</keyword>
<dbReference type="Pfam" id="PF00004">
    <property type="entry name" value="AAA"/>
    <property type="match status" value="1"/>
</dbReference>
<organism evidence="8 9">
    <name type="scientific">Rosistilla carotiformis</name>
    <dbReference type="NCBI Taxonomy" id="2528017"/>
    <lineage>
        <taxon>Bacteria</taxon>
        <taxon>Pseudomonadati</taxon>
        <taxon>Planctomycetota</taxon>
        <taxon>Planctomycetia</taxon>
        <taxon>Pirellulales</taxon>
        <taxon>Pirellulaceae</taxon>
        <taxon>Rosistilla</taxon>
    </lineage>
</organism>
<accession>A0A518JXP1</accession>
<dbReference type="InterPro" id="IPR003959">
    <property type="entry name" value="ATPase_AAA_core"/>
</dbReference>
<dbReference type="GO" id="GO:0008047">
    <property type="term" value="F:enzyme activator activity"/>
    <property type="evidence" value="ECO:0007669"/>
    <property type="project" value="TreeGrafter"/>
</dbReference>
<dbReference type="GO" id="GO:0000731">
    <property type="term" value="P:DNA synthesis involved in DNA repair"/>
    <property type="evidence" value="ECO:0007669"/>
    <property type="project" value="TreeGrafter"/>
</dbReference>
<dbReference type="Gene3D" id="1.20.272.10">
    <property type="match status" value="1"/>
</dbReference>
<reference evidence="8 9" key="1">
    <citation type="submission" date="2019-02" db="EMBL/GenBank/DDBJ databases">
        <title>Deep-cultivation of Planctomycetes and their phenomic and genomic characterization uncovers novel biology.</title>
        <authorList>
            <person name="Wiegand S."/>
            <person name="Jogler M."/>
            <person name="Boedeker C."/>
            <person name="Pinto D."/>
            <person name="Vollmers J."/>
            <person name="Rivas-Marin E."/>
            <person name="Kohn T."/>
            <person name="Peeters S.H."/>
            <person name="Heuer A."/>
            <person name="Rast P."/>
            <person name="Oberbeckmann S."/>
            <person name="Bunk B."/>
            <person name="Jeske O."/>
            <person name="Meyerdierks A."/>
            <person name="Storesund J.E."/>
            <person name="Kallscheuer N."/>
            <person name="Luecker S."/>
            <person name="Lage O.M."/>
            <person name="Pohl T."/>
            <person name="Merkel B.J."/>
            <person name="Hornburger P."/>
            <person name="Mueller R.-W."/>
            <person name="Bruemmer F."/>
            <person name="Labrenz M."/>
            <person name="Spormann A.M."/>
            <person name="Op den Camp H."/>
            <person name="Overmann J."/>
            <person name="Amann R."/>
            <person name="Jetten M.S.M."/>
            <person name="Mascher T."/>
            <person name="Medema M.H."/>
            <person name="Devos D.P."/>
            <person name="Kaster A.-K."/>
            <person name="Ovreas L."/>
            <person name="Rohde M."/>
            <person name="Galperin M.Y."/>
            <person name="Jogler C."/>
        </authorList>
    </citation>
    <scope>NUCLEOTIDE SEQUENCE [LARGE SCALE GENOMIC DNA]</scope>
    <source>
        <strain evidence="8 9">Poly24</strain>
    </source>
</reference>
<dbReference type="InterPro" id="IPR003593">
    <property type="entry name" value="AAA+_ATPase"/>
</dbReference>
<dbReference type="FunFam" id="3.40.50.300:FF:000137">
    <property type="entry name" value="Replication-associated recombination protein A"/>
    <property type="match status" value="1"/>
</dbReference>
<dbReference type="SMART" id="SM00382">
    <property type="entry name" value="AAA"/>
    <property type="match status" value="1"/>
</dbReference>
<keyword evidence="9" id="KW-1185">Reference proteome</keyword>
<dbReference type="AlphaFoldDB" id="A0A518JXP1"/>
<dbReference type="Proteomes" id="UP000315082">
    <property type="component" value="Chromosome"/>
</dbReference>
<dbReference type="InterPro" id="IPR008921">
    <property type="entry name" value="DNA_pol3_clamp-load_cplx_C"/>
</dbReference>
<evidence type="ECO:0000256" key="2">
    <source>
        <dbReference type="ARBA" id="ARBA00008959"/>
    </source>
</evidence>
<dbReference type="Gene3D" id="1.10.8.60">
    <property type="match status" value="1"/>
</dbReference>
<dbReference type="Gene3D" id="1.10.3710.10">
    <property type="entry name" value="DNA polymerase III clamp loader subunits, C-terminal domain"/>
    <property type="match status" value="1"/>
</dbReference>
<sequence>MSPRRDHVLETLRKESMSLFDEAEADHLESNKPLAARMRPRVLTEFAGQQQLLGEGKLLRRMIDARQLGSILFFGPPGTGKTTLAELLAHETGGRFHSLSAVLSGVKELREVLSQARDDVAAGAPRPILFIDEIHRFNKSQQDALLPDVEAGIVTLVGATTSNPYFAINAALISRSQVFQFEPLNNDDIVDLLQRAIRTPQRGLGDIPIEAEPEALQYIATMVEGDARKALGALEIGVLSSSQRPVRFDLKLASESLQQKSIRYDGSGDEHYDMASALIKSLRGSDPDASLYWLARMLEGGEDIRFLCRRLVILASEDIGNADPQALPLAVAAMQACEFIGLPECQLTLSQTVIYLALAPKSNSATTAIGNARQEVRKGDLVPVPVALRDKHYQGARDLGHGEGYLYAHNHPDGIAAMDYLGIDREFYTPSGRGFEEQLAARLLTIREKLKQAK</sequence>
<evidence type="ECO:0000259" key="7">
    <source>
        <dbReference type="SMART" id="SM00382"/>
    </source>
</evidence>
<dbReference type="CDD" id="cd18139">
    <property type="entry name" value="HLD_clamp_RarA"/>
    <property type="match status" value="1"/>
</dbReference>
<dbReference type="Gene3D" id="3.40.50.300">
    <property type="entry name" value="P-loop containing nucleotide triphosphate hydrolases"/>
    <property type="match status" value="1"/>
</dbReference>
<dbReference type="InterPro" id="IPR051314">
    <property type="entry name" value="AAA_ATPase_RarA/MGS1/WRNIP1"/>
</dbReference>
<dbReference type="SUPFAM" id="SSF52540">
    <property type="entry name" value="P-loop containing nucleoside triphosphate hydrolases"/>
    <property type="match status" value="1"/>
</dbReference>
<proteinExistence type="inferred from homology"/>